<dbReference type="GO" id="GO:0005524">
    <property type="term" value="F:ATP binding"/>
    <property type="evidence" value="ECO:0007669"/>
    <property type="project" value="UniProtKB-KW"/>
</dbReference>
<dbReference type="GO" id="GO:0015833">
    <property type="term" value="P:peptide transport"/>
    <property type="evidence" value="ECO:0007669"/>
    <property type="project" value="InterPro"/>
</dbReference>
<organism evidence="10">
    <name type="scientific">Bifidobacterium fermentum</name>
    <dbReference type="NCBI Taxonomy" id="3059035"/>
    <lineage>
        <taxon>Bacteria</taxon>
        <taxon>Bacillati</taxon>
        <taxon>Actinomycetota</taxon>
        <taxon>Actinomycetes</taxon>
        <taxon>Bifidobacteriales</taxon>
        <taxon>Bifidobacteriaceae</taxon>
        <taxon>Bifidobacterium</taxon>
    </lineage>
</organism>
<evidence type="ECO:0000256" key="4">
    <source>
        <dbReference type="ARBA" id="ARBA00022475"/>
    </source>
</evidence>
<dbReference type="RefSeq" id="WP_274518457.1">
    <property type="nucleotide sequence ID" value="NZ_CP129675.1"/>
</dbReference>
<comment type="similarity">
    <text evidence="2">Belongs to the ABC transporter superfamily.</text>
</comment>
<dbReference type="PANTHER" id="PTHR43776:SF4">
    <property type="entry name" value="PUTRESCINE EXPORT SYSTEM ATP-BINDING PROTEIN SAPF"/>
    <property type="match status" value="1"/>
</dbReference>
<dbReference type="EMBL" id="CP129682">
    <property type="protein sequence ID" value="XDS49770.1"/>
    <property type="molecule type" value="Genomic_DNA"/>
</dbReference>
<gene>
    <name evidence="10" type="ORF">QN216_10095</name>
</gene>
<keyword evidence="4" id="KW-1003">Cell membrane</keyword>
<dbReference type="SUPFAM" id="SSF52540">
    <property type="entry name" value="P-loop containing nucleoside triphosphate hydrolases"/>
    <property type="match status" value="1"/>
</dbReference>
<feature type="domain" description="ABC transporter" evidence="9">
    <location>
        <begin position="61"/>
        <end position="303"/>
    </location>
</feature>
<dbReference type="Pfam" id="PF00005">
    <property type="entry name" value="ABC_tran"/>
    <property type="match status" value="1"/>
</dbReference>
<dbReference type="Gene3D" id="3.40.50.300">
    <property type="entry name" value="P-loop containing nucleotide triphosphate hydrolases"/>
    <property type="match status" value="1"/>
</dbReference>
<proteinExistence type="inferred from homology"/>
<evidence type="ECO:0000256" key="8">
    <source>
        <dbReference type="ARBA" id="ARBA00023136"/>
    </source>
</evidence>
<keyword evidence="7 10" id="KW-0067">ATP-binding</keyword>
<dbReference type="CDD" id="cd03257">
    <property type="entry name" value="ABC_NikE_OppD_transporters"/>
    <property type="match status" value="1"/>
</dbReference>
<dbReference type="PROSITE" id="PS00211">
    <property type="entry name" value="ABC_TRANSPORTER_1"/>
    <property type="match status" value="1"/>
</dbReference>
<keyword evidence="8" id="KW-0472">Membrane</keyword>
<keyword evidence="3" id="KW-0813">Transport</keyword>
<evidence type="ECO:0000313" key="10">
    <source>
        <dbReference type="EMBL" id="XDS49770.1"/>
    </source>
</evidence>
<dbReference type="Pfam" id="PF08352">
    <property type="entry name" value="oligo_HPY"/>
    <property type="match status" value="2"/>
</dbReference>
<dbReference type="InterPro" id="IPR050319">
    <property type="entry name" value="ABC_transp_ATP-bind"/>
</dbReference>
<evidence type="ECO:0000256" key="5">
    <source>
        <dbReference type="ARBA" id="ARBA00022519"/>
    </source>
</evidence>
<dbReference type="AlphaFoldDB" id="A0AB39UMB3"/>
<dbReference type="PANTHER" id="PTHR43776">
    <property type="entry name" value="TRANSPORT ATP-BINDING PROTEIN"/>
    <property type="match status" value="1"/>
</dbReference>
<protein>
    <submittedName>
        <fullName evidence="10">ATP-binding cassette domain-containing protein</fullName>
    </submittedName>
</protein>
<dbReference type="PROSITE" id="PS50893">
    <property type="entry name" value="ABC_TRANSPORTER_2"/>
    <property type="match status" value="1"/>
</dbReference>
<evidence type="ECO:0000259" key="9">
    <source>
        <dbReference type="PROSITE" id="PS50893"/>
    </source>
</evidence>
<keyword evidence="6" id="KW-0547">Nucleotide-binding</keyword>
<dbReference type="InterPro" id="IPR003439">
    <property type="entry name" value="ABC_transporter-like_ATP-bd"/>
</dbReference>
<evidence type="ECO:0000256" key="3">
    <source>
        <dbReference type="ARBA" id="ARBA00022448"/>
    </source>
</evidence>
<dbReference type="SMART" id="SM00382">
    <property type="entry name" value="AAA"/>
    <property type="match status" value="1"/>
</dbReference>
<dbReference type="InterPro" id="IPR017871">
    <property type="entry name" value="ABC_transporter-like_CS"/>
</dbReference>
<dbReference type="GO" id="GO:0005886">
    <property type="term" value="C:plasma membrane"/>
    <property type="evidence" value="ECO:0007669"/>
    <property type="project" value="UniProtKB-SubCell"/>
</dbReference>
<evidence type="ECO:0000256" key="2">
    <source>
        <dbReference type="ARBA" id="ARBA00005417"/>
    </source>
</evidence>
<dbReference type="InterPro" id="IPR013563">
    <property type="entry name" value="Oligopep_ABC_C"/>
</dbReference>
<dbReference type="InterPro" id="IPR003593">
    <property type="entry name" value="AAA+_ATPase"/>
</dbReference>
<keyword evidence="5" id="KW-0997">Cell inner membrane</keyword>
<evidence type="ECO:0000256" key="6">
    <source>
        <dbReference type="ARBA" id="ARBA00022741"/>
    </source>
</evidence>
<reference evidence="10" key="1">
    <citation type="submission" date="2023-07" db="EMBL/GenBank/DDBJ databases">
        <title>Bifidobacterium aquikefiriaerophilum sp. nov. and Bifidobacterium eccum sp. nov., isolated from water kefir.</title>
        <authorList>
            <person name="Breselge S."/>
            <person name="Bellassi P."/>
            <person name="Barcenilla C."/>
            <person name="Alvarez-Ordonez A."/>
            <person name="Morelli L."/>
            <person name="Cotter P.D."/>
        </authorList>
    </citation>
    <scope>NUCLEOTIDE SEQUENCE</scope>
    <source>
        <strain evidence="10">WK013_4_14</strain>
    </source>
</reference>
<dbReference type="InterPro" id="IPR027417">
    <property type="entry name" value="P-loop_NTPase"/>
</dbReference>
<dbReference type="GO" id="GO:0016887">
    <property type="term" value="F:ATP hydrolysis activity"/>
    <property type="evidence" value="ECO:0007669"/>
    <property type="project" value="InterPro"/>
</dbReference>
<evidence type="ECO:0000256" key="7">
    <source>
        <dbReference type="ARBA" id="ARBA00022840"/>
    </source>
</evidence>
<sequence>MKQGKVVEEGLSSEILSNPQTEYTKLLIAAVPSVETRGYRLSSIKREKLPERPQTFGKLLIEAKDISKTFDGRHGSVVRAVDHADFELRAGQTLGIVGESGSGKSTLARIAAALIDPDDGEVLLEGDKWSGIKEVARRKRRHLIQVVSQDPLASFDPRYTVSRIVEEPLLSELSRRERRKRVQHALDLVRLPQSVYDLSPRQLSGGQSQRIAIARAIVTQPHVLVADEAVSSLDVSIQAQILDLFADIQAETNIGILFISHDLGVIYHISDFVLVMKDGRIVEKGTPQKVLVHPEHEYTASLLAALPKLPRSSVLQGSNN</sequence>
<evidence type="ECO:0000256" key="1">
    <source>
        <dbReference type="ARBA" id="ARBA00004417"/>
    </source>
</evidence>
<dbReference type="GO" id="GO:0055085">
    <property type="term" value="P:transmembrane transport"/>
    <property type="evidence" value="ECO:0007669"/>
    <property type="project" value="UniProtKB-ARBA"/>
</dbReference>
<accession>A0AB39UMB3</accession>
<name>A0AB39UMB3_9BIFI</name>
<comment type="subcellular location">
    <subcellularLocation>
        <location evidence="1">Cell inner membrane</location>
        <topology evidence="1">Peripheral membrane protein</topology>
    </subcellularLocation>
</comment>
<dbReference type="GeneID" id="98301260"/>